<dbReference type="Proteomes" id="UP000008141">
    <property type="component" value="Unassembled WGS sequence"/>
</dbReference>
<evidence type="ECO:0000259" key="7">
    <source>
        <dbReference type="PROSITE" id="PS50011"/>
    </source>
</evidence>
<dbReference type="GO" id="GO:0007165">
    <property type="term" value="P:signal transduction"/>
    <property type="evidence" value="ECO:0007669"/>
    <property type="project" value="TreeGrafter"/>
</dbReference>
<dbReference type="GeneID" id="17355354"/>
<dbReference type="GO" id="GO:0010468">
    <property type="term" value="P:regulation of gene expression"/>
    <property type="evidence" value="ECO:0007669"/>
    <property type="project" value="TreeGrafter"/>
</dbReference>
<name>E1ZDR9_CHLVA</name>
<dbReference type="InterPro" id="IPR011009">
    <property type="entry name" value="Kinase-like_dom_sf"/>
</dbReference>
<dbReference type="GO" id="GO:0010389">
    <property type="term" value="P:regulation of G2/M transition of mitotic cell cycle"/>
    <property type="evidence" value="ECO:0007669"/>
    <property type="project" value="TreeGrafter"/>
</dbReference>
<evidence type="ECO:0000313" key="9">
    <source>
        <dbReference type="Proteomes" id="UP000008141"/>
    </source>
</evidence>
<evidence type="ECO:0000256" key="2">
    <source>
        <dbReference type="ARBA" id="ARBA00022527"/>
    </source>
</evidence>
<evidence type="ECO:0000256" key="4">
    <source>
        <dbReference type="ARBA" id="ARBA00022741"/>
    </source>
</evidence>
<dbReference type="AlphaFoldDB" id="E1ZDR9"/>
<dbReference type="InParanoid" id="E1ZDR9"/>
<evidence type="ECO:0000256" key="6">
    <source>
        <dbReference type="ARBA" id="ARBA00022840"/>
    </source>
</evidence>
<dbReference type="SUPFAM" id="SSF56112">
    <property type="entry name" value="Protein kinase-like (PK-like)"/>
    <property type="match status" value="1"/>
</dbReference>
<dbReference type="GO" id="GO:0000307">
    <property type="term" value="C:cyclin-dependent protein kinase holoenzyme complex"/>
    <property type="evidence" value="ECO:0007669"/>
    <property type="project" value="TreeGrafter"/>
</dbReference>
<dbReference type="EMBL" id="GL433843">
    <property type="protein sequence ID" value="EFN55907.1"/>
    <property type="molecule type" value="Genomic_DNA"/>
</dbReference>
<dbReference type="GO" id="GO:0005524">
    <property type="term" value="F:ATP binding"/>
    <property type="evidence" value="ECO:0007669"/>
    <property type="project" value="UniProtKB-KW"/>
</dbReference>
<dbReference type="InterPro" id="IPR000719">
    <property type="entry name" value="Prot_kinase_dom"/>
</dbReference>
<evidence type="ECO:0000313" key="8">
    <source>
        <dbReference type="EMBL" id="EFN55907.1"/>
    </source>
</evidence>
<evidence type="ECO:0000256" key="5">
    <source>
        <dbReference type="ARBA" id="ARBA00022777"/>
    </source>
</evidence>
<feature type="non-terminal residue" evidence="8">
    <location>
        <position position="79"/>
    </location>
</feature>
<dbReference type="Pfam" id="PF00069">
    <property type="entry name" value="Pkinase"/>
    <property type="match status" value="1"/>
</dbReference>
<evidence type="ECO:0000256" key="1">
    <source>
        <dbReference type="ARBA" id="ARBA00012425"/>
    </source>
</evidence>
<reference evidence="8 9" key="1">
    <citation type="journal article" date="2010" name="Plant Cell">
        <title>The Chlorella variabilis NC64A genome reveals adaptation to photosymbiosis, coevolution with viruses, and cryptic sex.</title>
        <authorList>
            <person name="Blanc G."/>
            <person name="Duncan G."/>
            <person name="Agarkova I."/>
            <person name="Borodovsky M."/>
            <person name="Gurnon J."/>
            <person name="Kuo A."/>
            <person name="Lindquist E."/>
            <person name="Lucas S."/>
            <person name="Pangilinan J."/>
            <person name="Polle J."/>
            <person name="Salamov A."/>
            <person name="Terry A."/>
            <person name="Yamada T."/>
            <person name="Dunigan D.D."/>
            <person name="Grigoriev I.V."/>
            <person name="Claverie J.M."/>
            <person name="Van Etten J.L."/>
        </authorList>
    </citation>
    <scope>NUCLEOTIDE SEQUENCE [LARGE SCALE GENOMIC DNA]</scope>
    <source>
        <strain evidence="8 9">NC64A</strain>
    </source>
</reference>
<dbReference type="eggNOG" id="KOG0594">
    <property type="taxonomic scope" value="Eukaryota"/>
</dbReference>
<dbReference type="OrthoDB" id="1732493at2759"/>
<evidence type="ECO:0000256" key="3">
    <source>
        <dbReference type="ARBA" id="ARBA00022679"/>
    </source>
</evidence>
<dbReference type="PROSITE" id="PS50011">
    <property type="entry name" value="PROTEIN_KINASE_DOM"/>
    <property type="match status" value="1"/>
</dbReference>
<dbReference type="PANTHER" id="PTHR24056:SF254">
    <property type="entry name" value="CYCLIN-DEPENDENT KINASE 2"/>
    <property type="match status" value="1"/>
</dbReference>
<keyword evidence="6" id="KW-0067">ATP-binding</keyword>
<dbReference type="InterPro" id="IPR050108">
    <property type="entry name" value="CDK"/>
</dbReference>
<feature type="non-terminal residue" evidence="8">
    <location>
        <position position="1"/>
    </location>
</feature>
<dbReference type="OMA" id="GPPTTLC"/>
<proteinExistence type="predicted"/>
<dbReference type="STRING" id="554065.E1ZDR9"/>
<dbReference type="EC" id="2.7.11.22" evidence="1"/>
<sequence>FVGLRQQGCGTYALVFRARSRVSGKLVALKRMKLDSQEEGVPTTALREVSLLRQLAGSPHIVQLEDVVWDQRSLYLVME</sequence>
<keyword evidence="3" id="KW-0808">Transferase</keyword>
<feature type="domain" description="Protein kinase" evidence="7">
    <location>
        <begin position="1"/>
        <end position="79"/>
    </location>
</feature>
<dbReference type="GO" id="GO:0004693">
    <property type="term" value="F:cyclin-dependent protein serine/threonine kinase activity"/>
    <property type="evidence" value="ECO:0007669"/>
    <property type="project" value="UniProtKB-EC"/>
</dbReference>
<dbReference type="Gene3D" id="3.30.200.20">
    <property type="entry name" value="Phosphorylase Kinase, domain 1"/>
    <property type="match status" value="1"/>
</dbReference>
<dbReference type="GO" id="GO:0005634">
    <property type="term" value="C:nucleus"/>
    <property type="evidence" value="ECO:0007669"/>
    <property type="project" value="TreeGrafter"/>
</dbReference>
<accession>E1ZDR9</accession>
<dbReference type="RefSeq" id="XP_005848009.1">
    <property type="nucleotide sequence ID" value="XM_005847947.1"/>
</dbReference>
<dbReference type="KEGG" id="cvr:CHLNCDRAFT_15246"/>
<gene>
    <name evidence="8" type="ORF">CHLNCDRAFT_15246</name>
</gene>
<dbReference type="GO" id="GO:0005737">
    <property type="term" value="C:cytoplasm"/>
    <property type="evidence" value="ECO:0007669"/>
    <property type="project" value="TreeGrafter"/>
</dbReference>
<keyword evidence="9" id="KW-1185">Reference proteome</keyword>
<dbReference type="PANTHER" id="PTHR24056">
    <property type="entry name" value="CELL DIVISION PROTEIN KINASE"/>
    <property type="match status" value="1"/>
</dbReference>
<protein>
    <recommendedName>
        <fullName evidence="1">cyclin-dependent kinase</fullName>
        <ecNumber evidence="1">2.7.11.22</ecNumber>
    </recommendedName>
</protein>
<dbReference type="GO" id="GO:0030332">
    <property type="term" value="F:cyclin binding"/>
    <property type="evidence" value="ECO:0007669"/>
    <property type="project" value="TreeGrafter"/>
</dbReference>
<organism evidence="9">
    <name type="scientific">Chlorella variabilis</name>
    <name type="common">Green alga</name>
    <dbReference type="NCBI Taxonomy" id="554065"/>
    <lineage>
        <taxon>Eukaryota</taxon>
        <taxon>Viridiplantae</taxon>
        <taxon>Chlorophyta</taxon>
        <taxon>core chlorophytes</taxon>
        <taxon>Trebouxiophyceae</taxon>
        <taxon>Chlorellales</taxon>
        <taxon>Chlorellaceae</taxon>
        <taxon>Chlorella clade</taxon>
        <taxon>Chlorella</taxon>
    </lineage>
</organism>
<keyword evidence="2" id="KW-0723">Serine/threonine-protein kinase</keyword>
<keyword evidence="4" id="KW-0547">Nucleotide-binding</keyword>
<dbReference type="GO" id="GO:0000082">
    <property type="term" value="P:G1/S transition of mitotic cell cycle"/>
    <property type="evidence" value="ECO:0007669"/>
    <property type="project" value="TreeGrafter"/>
</dbReference>
<keyword evidence="5" id="KW-0418">Kinase</keyword>